<evidence type="ECO:0000313" key="11">
    <source>
        <dbReference type="EMBL" id="KHS42213.1"/>
    </source>
</evidence>
<dbReference type="PANTHER" id="PTHR35272:SF3">
    <property type="entry name" value="THIOL:DISULFIDE INTERCHANGE PROTEIN DSBC"/>
    <property type="match status" value="1"/>
</dbReference>
<comment type="similarity">
    <text evidence="2 7">Belongs to the thioredoxin family. DsbC subfamily.</text>
</comment>
<dbReference type="Pfam" id="PF10411">
    <property type="entry name" value="DsbC_N"/>
    <property type="match status" value="1"/>
</dbReference>
<keyword evidence="3 7" id="KW-0732">Signal</keyword>
<dbReference type="GO" id="GO:0016853">
    <property type="term" value="F:isomerase activity"/>
    <property type="evidence" value="ECO:0007669"/>
    <property type="project" value="UniProtKB-KW"/>
</dbReference>
<comment type="subcellular location">
    <subcellularLocation>
        <location evidence="1 7">Periplasm</location>
    </subcellularLocation>
</comment>
<feature type="region of interest" description="Disordered" evidence="8">
    <location>
        <begin position="133"/>
        <end position="159"/>
    </location>
</feature>
<keyword evidence="6 7" id="KW-0676">Redox-active center</keyword>
<feature type="domain" description="Disulphide bond isomerase DsbC/G N-terminal" evidence="9">
    <location>
        <begin position="49"/>
        <end position="115"/>
    </location>
</feature>
<evidence type="ECO:0000313" key="12">
    <source>
        <dbReference type="Proteomes" id="UP000031338"/>
    </source>
</evidence>
<dbReference type="EMBL" id="JRVC01000032">
    <property type="protein sequence ID" value="KHS42213.1"/>
    <property type="molecule type" value="Genomic_DNA"/>
</dbReference>
<evidence type="ECO:0000256" key="2">
    <source>
        <dbReference type="ARBA" id="ARBA00009813"/>
    </source>
</evidence>
<proteinExistence type="inferred from homology"/>
<dbReference type="RefSeq" id="WP_052242732.1">
    <property type="nucleotide sequence ID" value="NZ_JRVC01000032.1"/>
</dbReference>
<dbReference type="InterPro" id="IPR033954">
    <property type="entry name" value="DiS-bond_Isoase_DsbC/G"/>
</dbReference>
<dbReference type="GO" id="GO:0042597">
    <property type="term" value="C:periplasmic space"/>
    <property type="evidence" value="ECO:0007669"/>
    <property type="project" value="UniProtKB-SubCell"/>
</dbReference>
<evidence type="ECO:0000256" key="6">
    <source>
        <dbReference type="ARBA" id="ARBA00023284"/>
    </source>
</evidence>
<evidence type="ECO:0000256" key="5">
    <source>
        <dbReference type="ARBA" id="ARBA00023157"/>
    </source>
</evidence>
<sequence>MFADATTRIARTRIAAPAVRILLPLTAILVGSGTSLVWAEAGSPSADQTADIEMRVRHALGQRLPRTPVTKVNCTLVDGLCEVTAGSQLFYVDRSGQYLLVGRVYDMETHRDLTAARLLEVNPDLLLGAAATKGSGHGTDLASDDPNPERGAPAQAASGAPRTMSLAGLPAAGGIVWGNPAGPTVTVFSDFRCGYCRSLSQTLETMNVRVIERPISILGSRALANQVFCARDRARAIKAAYAGMAIEQAKPCNTSALDANERFAREQGIAGTPVLVRSDGAVIEGFRPRAFLENWIKGGRS</sequence>
<comment type="caution">
    <text evidence="11">The sequence shown here is derived from an EMBL/GenBank/DDBJ whole genome shotgun (WGS) entry which is preliminary data.</text>
</comment>
<evidence type="ECO:0000256" key="4">
    <source>
        <dbReference type="ARBA" id="ARBA00022764"/>
    </source>
</evidence>
<reference evidence="11 12" key="1">
    <citation type="submission" date="2014-10" db="EMBL/GenBank/DDBJ databases">
        <title>Draft genome sequence of Novosphingobium subterraneum DSM 12447.</title>
        <authorList>
            <person name="Gan H.M."/>
            <person name="Gan H.Y."/>
            <person name="Savka M.A."/>
        </authorList>
    </citation>
    <scope>NUCLEOTIDE SEQUENCE [LARGE SCALE GENOMIC DNA]</scope>
    <source>
        <strain evidence="11 12">DSM 12447</strain>
    </source>
</reference>
<keyword evidence="12" id="KW-1185">Reference proteome</keyword>
<dbReference type="STRING" id="48936.NJ75_04341"/>
<evidence type="ECO:0000256" key="1">
    <source>
        <dbReference type="ARBA" id="ARBA00004418"/>
    </source>
</evidence>
<comment type="function">
    <text evidence="7">Required for disulfide bond formation in some periplasmic proteins. Acts by transferring its disulfide bond to other proteins and is reduced in the process.</text>
</comment>
<dbReference type="SUPFAM" id="SSF54423">
    <property type="entry name" value="DsbC/DsbG N-terminal domain-like"/>
    <property type="match status" value="1"/>
</dbReference>
<dbReference type="PANTHER" id="PTHR35272">
    <property type="entry name" value="THIOL:DISULFIDE INTERCHANGE PROTEIN DSBC-RELATED"/>
    <property type="match status" value="1"/>
</dbReference>
<keyword evidence="4 7" id="KW-0574">Periplasm</keyword>
<gene>
    <name evidence="11" type="ORF">NJ75_04341</name>
</gene>
<protein>
    <recommendedName>
        <fullName evidence="7">Thiol:disulfide interchange protein</fullName>
    </recommendedName>
</protein>
<name>A0A0B8ZVB3_9SPHN</name>
<evidence type="ECO:0000256" key="8">
    <source>
        <dbReference type="SAM" id="MobiDB-lite"/>
    </source>
</evidence>
<evidence type="ECO:0000256" key="7">
    <source>
        <dbReference type="RuleBase" id="RU364038"/>
    </source>
</evidence>
<dbReference type="CDD" id="cd03020">
    <property type="entry name" value="DsbA_DsbC_DsbG"/>
    <property type="match status" value="1"/>
</dbReference>
<dbReference type="Pfam" id="PF13098">
    <property type="entry name" value="Thioredoxin_2"/>
    <property type="match status" value="1"/>
</dbReference>
<keyword evidence="11" id="KW-0413">Isomerase</keyword>
<dbReference type="Gene3D" id="3.40.30.10">
    <property type="entry name" value="Glutaredoxin"/>
    <property type="match status" value="1"/>
</dbReference>
<dbReference type="InterPro" id="IPR018950">
    <property type="entry name" value="DiS-bond_isomerase_DsbC/G_N"/>
</dbReference>
<dbReference type="InterPro" id="IPR051470">
    <property type="entry name" value="Thiol:disulfide_interchange"/>
</dbReference>
<accession>A0A0B8ZVB3</accession>
<dbReference type="InterPro" id="IPR009094">
    <property type="entry name" value="DiS-bond_isomerase_DsbC/G_N_sf"/>
</dbReference>
<evidence type="ECO:0000259" key="9">
    <source>
        <dbReference type="Pfam" id="PF10411"/>
    </source>
</evidence>
<dbReference type="InterPro" id="IPR012336">
    <property type="entry name" value="Thioredoxin-like_fold"/>
</dbReference>
<dbReference type="InterPro" id="IPR036249">
    <property type="entry name" value="Thioredoxin-like_sf"/>
</dbReference>
<dbReference type="AlphaFoldDB" id="A0A0B8ZVB3"/>
<feature type="domain" description="Thioredoxin-like fold" evidence="10">
    <location>
        <begin position="183"/>
        <end position="295"/>
    </location>
</feature>
<dbReference type="SUPFAM" id="SSF52833">
    <property type="entry name" value="Thioredoxin-like"/>
    <property type="match status" value="1"/>
</dbReference>
<organism evidence="11 12">
    <name type="scientific">Novosphingobium subterraneum</name>
    <dbReference type="NCBI Taxonomy" id="48936"/>
    <lineage>
        <taxon>Bacteria</taxon>
        <taxon>Pseudomonadati</taxon>
        <taxon>Pseudomonadota</taxon>
        <taxon>Alphaproteobacteria</taxon>
        <taxon>Sphingomonadales</taxon>
        <taxon>Sphingomonadaceae</taxon>
        <taxon>Novosphingobium</taxon>
    </lineage>
</organism>
<evidence type="ECO:0000256" key="3">
    <source>
        <dbReference type="ARBA" id="ARBA00022729"/>
    </source>
</evidence>
<keyword evidence="5" id="KW-1015">Disulfide bond</keyword>
<evidence type="ECO:0000259" key="10">
    <source>
        <dbReference type="Pfam" id="PF13098"/>
    </source>
</evidence>
<dbReference type="Proteomes" id="UP000031338">
    <property type="component" value="Unassembled WGS sequence"/>
</dbReference>
<dbReference type="Gene3D" id="3.10.450.70">
    <property type="entry name" value="Disulphide bond isomerase, DsbC/G, N-terminal"/>
    <property type="match status" value="1"/>
</dbReference>
<dbReference type="PATRIC" id="fig|48936.3.peg.4372"/>